<gene>
    <name evidence="1" type="ORF">DVH24_042551</name>
</gene>
<keyword evidence="2" id="KW-1185">Reference proteome</keyword>
<dbReference type="AlphaFoldDB" id="A0A498JD73"/>
<dbReference type="EMBL" id="RDQH01000334">
    <property type="protein sequence ID" value="RXH92777.1"/>
    <property type="molecule type" value="Genomic_DNA"/>
</dbReference>
<reference evidence="1 2" key="1">
    <citation type="submission" date="2018-10" db="EMBL/GenBank/DDBJ databases">
        <title>A high-quality apple genome assembly.</title>
        <authorList>
            <person name="Hu J."/>
        </authorList>
    </citation>
    <scope>NUCLEOTIDE SEQUENCE [LARGE SCALE GENOMIC DNA]</scope>
    <source>
        <strain evidence="2">cv. HFTH1</strain>
        <tissue evidence="1">Young leaf</tissue>
    </source>
</reference>
<evidence type="ECO:0000313" key="1">
    <source>
        <dbReference type="EMBL" id="RXH92777.1"/>
    </source>
</evidence>
<comment type="caution">
    <text evidence="1">The sequence shown here is derived from an EMBL/GenBank/DDBJ whole genome shotgun (WGS) entry which is preliminary data.</text>
</comment>
<sequence>MKNHIINGVRRWMKYLNSYDVSPIRSTGRLTLWWDDSLKVKVVSSNRNLIHTEMRLVRDEAWFHASWIYGTPYKAENQEFWQWLTDEFLMTDALWIYVGVLNAILSEVEKLKL</sequence>
<proteinExistence type="predicted"/>
<dbReference type="Proteomes" id="UP000290289">
    <property type="component" value="Chromosome 8"/>
</dbReference>
<evidence type="ECO:0000313" key="2">
    <source>
        <dbReference type="Proteomes" id="UP000290289"/>
    </source>
</evidence>
<organism evidence="1 2">
    <name type="scientific">Malus domestica</name>
    <name type="common">Apple</name>
    <name type="synonym">Pyrus malus</name>
    <dbReference type="NCBI Taxonomy" id="3750"/>
    <lineage>
        <taxon>Eukaryota</taxon>
        <taxon>Viridiplantae</taxon>
        <taxon>Streptophyta</taxon>
        <taxon>Embryophyta</taxon>
        <taxon>Tracheophyta</taxon>
        <taxon>Spermatophyta</taxon>
        <taxon>Magnoliopsida</taxon>
        <taxon>eudicotyledons</taxon>
        <taxon>Gunneridae</taxon>
        <taxon>Pentapetalae</taxon>
        <taxon>rosids</taxon>
        <taxon>fabids</taxon>
        <taxon>Rosales</taxon>
        <taxon>Rosaceae</taxon>
        <taxon>Amygdaloideae</taxon>
        <taxon>Maleae</taxon>
        <taxon>Malus</taxon>
    </lineage>
</organism>
<accession>A0A498JD73</accession>
<evidence type="ECO:0008006" key="3">
    <source>
        <dbReference type="Google" id="ProtNLM"/>
    </source>
</evidence>
<name>A0A498JD73_MALDO</name>
<protein>
    <recommendedName>
        <fullName evidence="3">Reverse transcriptase zinc-binding domain-containing protein</fullName>
    </recommendedName>
</protein>